<evidence type="ECO:0000313" key="1">
    <source>
        <dbReference type="EMBL" id="MCP2259245.1"/>
    </source>
</evidence>
<gene>
    <name evidence="1" type="ORF">LX15_002946</name>
</gene>
<sequence>MRSGRRSGRTFDAFGERVDVLCERIPAVLPNAHTRAGASDVAARSMKLWVMG</sequence>
<evidence type="ECO:0000313" key="2">
    <source>
        <dbReference type="Proteomes" id="UP001205311"/>
    </source>
</evidence>
<proteinExistence type="predicted"/>
<comment type="caution">
    <text evidence="1">The sequence shown here is derived from an EMBL/GenBank/DDBJ whole genome shotgun (WGS) entry which is preliminary data.</text>
</comment>
<name>A0ABT1HUP1_STRSD</name>
<dbReference type="EMBL" id="JAMTCP010000015">
    <property type="protein sequence ID" value="MCP2259245.1"/>
    <property type="molecule type" value="Genomic_DNA"/>
</dbReference>
<organism evidence="1 2">
    <name type="scientific">Streptoalloteichus tenebrarius (strain ATCC 17920 / DSM 40477 / JCM 4838 / CBS 697.72 / NBRC 16177 / NCIMB 11028 / NRRL B-12390 / A12253. 1 / ISP 5477)</name>
    <name type="common">Streptomyces tenebrarius</name>
    <dbReference type="NCBI Taxonomy" id="1933"/>
    <lineage>
        <taxon>Bacteria</taxon>
        <taxon>Bacillati</taxon>
        <taxon>Actinomycetota</taxon>
        <taxon>Actinomycetes</taxon>
        <taxon>Pseudonocardiales</taxon>
        <taxon>Pseudonocardiaceae</taxon>
        <taxon>Streptoalloteichus</taxon>
    </lineage>
</organism>
<protein>
    <recommendedName>
        <fullName evidence="3">Transposase</fullName>
    </recommendedName>
</protein>
<dbReference type="Proteomes" id="UP001205311">
    <property type="component" value="Unassembled WGS sequence"/>
</dbReference>
<reference evidence="1 2" key="1">
    <citation type="submission" date="2022-06" db="EMBL/GenBank/DDBJ databases">
        <title>Genomic Encyclopedia of Archaeal and Bacterial Type Strains, Phase II (KMG-II): from individual species to whole genera.</title>
        <authorList>
            <person name="Goeker M."/>
        </authorList>
    </citation>
    <scope>NUCLEOTIDE SEQUENCE [LARGE SCALE GENOMIC DNA]</scope>
    <source>
        <strain evidence="1 2">DSM 40477</strain>
    </source>
</reference>
<evidence type="ECO:0008006" key="3">
    <source>
        <dbReference type="Google" id="ProtNLM"/>
    </source>
</evidence>
<accession>A0ABT1HUP1</accession>
<keyword evidence="2" id="KW-1185">Reference proteome</keyword>